<gene>
    <name evidence="2" type="ORF">ALO91_01412</name>
</gene>
<organism evidence="2 3">
    <name type="scientific">Pseudomonas syringae pv. aceris</name>
    <dbReference type="NCBI Taxonomy" id="199198"/>
    <lineage>
        <taxon>Bacteria</taxon>
        <taxon>Pseudomonadati</taxon>
        <taxon>Pseudomonadota</taxon>
        <taxon>Gammaproteobacteria</taxon>
        <taxon>Pseudomonadales</taxon>
        <taxon>Pseudomonadaceae</taxon>
        <taxon>Pseudomonas</taxon>
        <taxon>Pseudomonas syringae</taxon>
    </lineage>
</organism>
<dbReference type="AlphaFoldDB" id="A0A0P9H9Z0"/>
<name>A0A0P9H9Z0_PSESX</name>
<feature type="compositionally biased region" description="Basic and acidic residues" evidence="1">
    <location>
        <begin position="1"/>
        <end position="15"/>
    </location>
</feature>
<evidence type="ECO:0000313" key="3">
    <source>
        <dbReference type="Proteomes" id="UP000050297"/>
    </source>
</evidence>
<comment type="caution">
    <text evidence="2">The sequence shown here is derived from an EMBL/GenBank/DDBJ whole genome shotgun (WGS) entry which is preliminary data.</text>
</comment>
<accession>A0A0P9H9Z0</accession>
<feature type="region of interest" description="Disordered" evidence="1">
    <location>
        <begin position="1"/>
        <end position="24"/>
    </location>
</feature>
<dbReference type="PATRIC" id="fig|199198.5.peg.2004"/>
<evidence type="ECO:0000256" key="1">
    <source>
        <dbReference type="SAM" id="MobiDB-lite"/>
    </source>
</evidence>
<proteinExistence type="predicted"/>
<evidence type="ECO:0000313" key="2">
    <source>
        <dbReference type="EMBL" id="KPW15356.1"/>
    </source>
</evidence>
<sequence length="95" mass="10818">MDHSSELKNPPDKPFRRVARPGAKKMRKELIKISEFQRRRWGENGTPPCPQAIRNYIRNGLLPGEQIGKLWYIDWAAYNKAAGNDLIAMVLKGAA</sequence>
<dbReference type="Proteomes" id="UP000050297">
    <property type="component" value="Unassembled WGS sequence"/>
</dbReference>
<protein>
    <submittedName>
        <fullName evidence="2">Uncharacterized protein</fullName>
    </submittedName>
</protein>
<reference evidence="2 3" key="1">
    <citation type="submission" date="2015-09" db="EMBL/GenBank/DDBJ databases">
        <title>Genome announcement of multiple Pseudomonas syringae strains.</title>
        <authorList>
            <person name="Thakur S."/>
            <person name="Wang P.W."/>
            <person name="Gong Y."/>
            <person name="Weir B.S."/>
            <person name="Guttman D.S."/>
        </authorList>
    </citation>
    <scope>NUCLEOTIDE SEQUENCE [LARGE SCALE GENOMIC DNA]</scope>
    <source>
        <strain evidence="2 3">ICMP2802</strain>
    </source>
</reference>
<dbReference type="EMBL" id="LJPM01000427">
    <property type="protein sequence ID" value="KPW15356.1"/>
    <property type="molecule type" value="Genomic_DNA"/>
</dbReference>